<evidence type="ECO:0000256" key="2">
    <source>
        <dbReference type="SAM" id="SignalP"/>
    </source>
</evidence>
<keyword evidence="5" id="KW-1185">Reference proteome</keyword>
<organism evidence="4 5">
    <name type="scientific">Pilimelia columellifera subsp. columellifera</name>
    <dbReference type="NCBI Taxonomy" id="706583"/>
    <lineage>
        <taxon>Bacteria</taxon>
        <taxon>Bacillati</taxon>
        <taxon>Actinomycetota</taxon>
        <taxon>Actinomycetes</taxon>
        <taxon>Micromonosporales</taxon>
        <taxon>Micromonosporaceae</taxon>
        <taxon>Pilimelia</taxon>
    </lineage>
</organism>
<dbReference type="Pfam" id="PF04205">
    <property type="entry name" value="FMN_bind"/>
    <property type="match status" value="1"/>
</dbReference>
<name>A0ABN3N2K1_9ACTN</name>
<feature type="compositionally biased region" description="Low complexity" evidence="1">
    <location>
        <begin position="94"/>
        <end position="114"/>
    </location>
</feature>
<keyword evidence="2" id="KW-0732">Signal</keyword>
<dbReference type="EMBL" id="BAAARY010000001">
    <property type="protein sequence ID" value="GAA2513103.1"/>
    <property type="molecule type" value="Genomic_DNA"/>
</dbReference>
<evidence type="ECO:0000259" key="3">
    <source>
        <dbReference type="SMART" id="SM00900"/>
    </source>
</evidence>
<feature type="chain" id="PRO_5045979762" description="FMN-binding domain-containing protein" evidence="2">
    <location>
        <begin position="32"/>
        <end position="202"/>
    </location>
</feature>
<gene>
    <name evidence="4" type="ORF">GCM10010201_05760</name>
</gene>
<sequence length="202" mass="20294">MNRTTGAIIGALAGVAILAGAKLGVTPVALAADDAGRPAADDQPSTLPVDGNPGRDDASPSPSASLSPSASPSESSSAEPTSSPSDRPSPSPTGEPTSRPTPSRTPSRPSEPSGVFRGDGDRNVYGTVQVTIIVDNGRIIRSTATFPDNAPTSALINSRAVPRLNAAVLTAQSAAIDAVSGATFTSSSYRDSLQSAIDRARS</sequence>
<dbReference type="RefSeq" id="WP_344167651.1">
    <property type="nucleotide sequence ID" value="NZ_BAAARY010000001.1"/>
</dbReference>
<dbReference type="Proteomes" id="UP001499978">
    <property type="component" value="Unassembled WGS sequence"/>
</dbReference>
<dbReference type="Gene3D" id="3.90.1010.20">
    <property type="match status" value="1"/>
</dbReference>
<evidence type="ECO:0000256" key="1">
    <source>
        <dbReference type="SAM" id="MobiDB-lite"/>
    </source>
</evidence>
<evidence type="ECO:0000313" key="5">
    <source>
        <dbReference type="Proteomes" id="UP001499978"/>
    </source>
</evidence>
<proteinExistence type="predicted"/>
<feature type="compositionally biased region" description="Low complexity" evidence="1">
    <location>
        <begin position="59"/>
        <end position="86"/>
    </location>
</feature>
<comment type="caution">
    <text evidence="4">The sequence shown here is derived from an EMBL/GenBank/DDBJ whole genome shotgun (WGS) entry which is preliminary data.</text>
</comment>
<feature type="signal peptide" evidence="2">
    <location>
        <begin position="1"/>
        <end position="31"/>
    </location>
</feature>
<feature type="region of interest" description="Disordered" evidence="1">
    <location>
        <begin position="34"/>
        <end position="122"/>
    </location>
</feature>
<feature type="domain" description="FMN-binding" evidence="3">
    <location>
        <begin position="124"/>
        <end position="200"/>
    </location>
</feature>
<reference evidence="4 5" key="1">
    <citation type="journal article" date="2019" name="Int. J. Syst. Evol. Microbiol.">
        <title>The Global Catalogue of Microorganisms (GCM) 10K type strain sequencing project: providing services to taxonomists for standard genome sequencing and annotation.</title>
        <authorList>
            <consortium name="The Broad Institute Genomics Platform"/>
            <consortium name="The Broad Institute Genome Sequencing Center for Infectious Disease"/>
            <person name="Wu L."/>
            <person name="Ma J."/>
        </authorList>
    </citation>
    <scope>NUCLEOTIDE SEQUENCE [LARGE SCALE GENOMIC DNA]</scope>
    <source>
        <strain evidence="4 5">JCM 3367</strain>
    </source>
</reference>
<dbReference type="SMART" id="SM00900">
    <property type="entry name" value="FMN_bind"/>
    <property type="match status" value="1"/>
</dbReference>
<accession>A0ABN3N2K1</accession>
<dbReference type="InterPro" id="IPR007329">
    <property type="entry name" value="FMN-bd"/>
</dbReference>
<evidence type="ECO:0000313" key="4">
    <source>
        <dbReference type="EMBL" id="GAA2513103.1"/>
    </source>
</evidence>
<protein>
    <recommendedName>
        <fullName evidence="3">FMN-binding domain-containing protein</fullName>
    </recommendedName>
</protein>